<keyword evidence="7" id="KW-0614">Plasmid</keyword>
<dbReference type="KEGG" id="cman:A9D14_14875"/>
<accession>A0A1Z1FFR4</accession>
<evidence type="ECO:0000313" key="8">
    <source>
        <dbReference type="EMBL" id="QNE07044.1"/>
    </source>
</evidence>
<dbReference type="EMBL" id="CP060053">
    <property type="protein sequence ID" value="QNE07044.1"/>
    <property type="molecule type" value="Genomic_DNA"/>
</dbReference>
<dbReference type="GO" id="GO:0000976">
    <property type="term" value="F:transcription cis-regulatory region binding"/>
    <property type="evidence" value="ECO:0007669"/>
    <property type="project" value="TreeGrafter"/>
</dbReference>
<evidence type="ECO:0000256" key="3">
    <source>
        <dbReference type="ARBA" id="ARBA00023163"/>
    </source>
</evidence>
<evidence type="ECO:0000313" key="9">
    <source>
        <dbReference type="Proteomes" id="UP000195807"/>
    </source>
</evidence>
<dbReference type="EMBL" id="CP019603">
    <property type="protein sequence ID" value="ARU17658.1"/>
    <property type="molecule type" value="Genomic_DNA"/>
</dbReference>
<evidence type="ECO:0000259" key="6">
    <source>
        <dbReference type="PROSITE" id="PS50977"/>
    </source>
</evidence>
<dbReference type="PANTHER" id="PTHR30055">
    <property type="entry name" value="HTH-TYPE TRANSCRIPTIONAL REGULATOR RUTR"/>
    <property type="match status" value="1"/>
</dbReference>
<dbReference type="PROSITE" id="PS50977">
    <property type="entry name" value="HTH_TETR_2"/>
    <property type="match status" value="1"/>
</dbReference>
<reference evidence="7 9" key="1">
    <citation type="submission" date="2017-01" db="EMBL/GenBank/DDBJ databases">
        <title>Complete genome sequence of esterase-producing bacterium Croceicoccus marinus E4A9.</title>
        <authorList>
            <person name="Wu Y.-H."/>
            <person name="Cheng H."/>
            <person name="Xu L."/>
            <person name="Huo Y.-Y."/>
            <person name="Wang C.-S."/>
            <person name="Xu X.-W."/>
        </authorList>
    </citation>
    <scope>NUCLEOTIDE SEQUENCE [LARGE SCALE GENOMIC DNA]</scope>
    <source>
        <strain evidence="7 9">E4A9</strain>
        <plasmid evidence="7">pCME4A9I</plasmid>
        <plasmid evidence="9">Plasmid pcme4a9i</plasmid>
    </source>
</reference>
<dbReference type="GO" id="GO:0003700">
    <property type="term" value="F:DNA-binding transcription factor activity"/>
    <property type="evidence" value="ECO:0007669"/>
    <property type="project" value="TreeGrafter"/>
</dbReference>
<dbReference type="PANTHER" id="PTHR30055:SF234">
    <property type="entry name" value="HTH-TYPE TRANSCRIPTIONAL REGULATOR BETI"/>
    <property type="match status" value="1"/>
</dbReference>
<keyword evidence="9" id="KW-1185">Reference proteome</keyword>
<dbReference type="Gene3D" id="1.10.357.10">
    <property type="entry name" value="Tetracycline Repressor, domain 2"/>
    <property type="match status" value="1"/>
</dbReference>
<dbReference type="InterPro" id="IPR001647">
    <property type="entry name" value="HTH_TetR"/>
</dbReference>
<protein>
    <submittedName>
        <fullName evidence="7">TetR family transcriptional regulator</fullName>
    </submittedName>
    <submittedName>
        <fullName evidence="8">TetR/AcrR family transcriptional regulator</fullName>
    </submittedName>
</protein>
<evidence type="ECO:0000256" key="4">
    <source>
        <dbReference type="PROSITE-ProRule" id="PRU00335"/>
    </source>
</evidence>
<sequence>MTGHLTRRRERTRGRPRADAGESVDEASLLRTAFAMFATHGYGAATMRAMARELGVSHNLLNVRFGKKSQLWKASVDWRLKEAAREVELAFDPSHPPEEQLRDLIHRFCRWAIINSDIVAMSHLEGREPSWRLDYMTESFTLPFQRRLQDLLEQVGSGTALRPIDSGALLALLVHGVGSYFALAPMHDRLLPDLPGDGAANPSPEDRADAMARFLLAGLFSA</sequence>
<gene>
    <name evidence="7" type="ORF">A9D14_14875</name>
    <name evidence="8" type="ORF">H4O24_18610</name>
</gene>
<dbReference type="OrthoDB" id="2356263at2"/>
<dbReference type="InterPro" id="IPR050109">
    <property type="entry name" value="HTH-type_TetR-like_transc_reg"/>
</dbReference>
<name>A0A1Z1FFR4_9SPHN</name>
<evidence type="ECO:0000256" key="2">
    <source>
        <dbReference type="ARBA" id="ARBA00023125"/>
    </source>
</evidence>
<dbReference type="Proteomes" id="UP000515297">
    <property type="component" value="Plasmid plas1"/>
</dbReference>
<keyword evidence="1" id="KW-0805">Transcription regulation</keyword>
<evidence type="ECO:0000313" key="10">
    <source>
        <dbReference type="Proteomes" id="UP000515297"/>
    </source>
</evidence>
<keyword evidence="3" id="KW-0804">Transcription</keyword>
<evidence type="ECO:0000256" key="5">
    <source>
        <dbReference type="SAM" id="MobiDB-lite"/>
    </source>
</evidence>
<dbReference type="Proteomes" id="UP000195807">
    <property type="component" value="Plasmid pCME4A9I"/>
</dbReference>
<feature type="region of interest" description="Disordered" evidence="5">
    <location>
        <begin position="1"/>
        <end position="23"/>
    </location>
</feature>
<dbReference type="Pfam" id="PF00440">
    <property type="entry name" value="TetR_N"/>
    <property type="match status" value="1"/>
</dbReference>
<reference evidence="8 10" key="2">
    <citation type="submission" date="2020-08" db="EMBL/GenBank/DDBJ databases">
        <authorList>
            <person name="Liu G."/>
            <person name="Sun C."/>
        </authorList>
    </citation>
    <scope>NUCLEOTIDE SEQUENCE [LARGE SCALE GENOMIC DNA]</scope>
    <source>
        <strain evidence="8 10">OT19</strain>
        <plasmid evidence="8 10">plas1</plasmid>
    </source>
</reference>
<dbReference type="SUPFAM" id="SSF46689">
    <property type="entry name" value="Homeodomain-like"/>
    <property type="match status" value="1"/>
</dbReference>
<keyword evidence="2 4" id="KW-0238">DNA-binding</keyword>
<feature type="DNA-binding region" description="H-T-H motif" evidence="4">
    <location>
        <begin position="46"/>
        <end position="65"/>
    </location>
</feature>
<evidence type="ECO:0000256" key="1">
    <source>
        <dbReference type="ARBA" id="ARBA00023015"/>
    </source>
</evidence>
<geneLocation type="plasmid" evidence="8 10">
    <name>plas1</name>
</geneLocation>
<geneLocation type="plasmid" evidence="9">
    <name>pcme4a9i</name>
</geneLocation>
<feature type="compositionally biased region" description="Basic residues" evidence="5">
    <location>
        <begin position="1"/>
        <end position="15"/>
    </location>
</feature>
<geneLocation type="plasmid" evidence="7">
    <name>pCME4A9I</name>
</geneLocation>
<evidence type="ECO:0000313" key="7">
    <source>
        <dbReference type="EMBL" id="ARU17658.1"/>
    </source>
</evidence>
<feature type="domain" description="HTH tetR-type" evidence="6">
    <location>
        <begin position="23"/>
        <end position="83"/>
    </location>
</feature>
<organism evidence="7 9">
    <name type="scientific">Croceicoccus marinus</name>
    <dbReference type="NCBI Taxonomy" id="450378"/>
    <lineage>
        <taxon>Bacteria</taxon>
        <taxon>Pseudomonadati</taxon>
        <taxon>Pseudomonadota</taxon>
        <taxon>Alphaproteobacteria</taxon>
        <taxon>Sphingomonadales</taxon>
        <taxon>Erythrobacteraceae</taxon>
        <taxon>Croceicoccus</taxon>
    </lineage>
</organism>
<proteinExistence type="predicted"/>
<dbReference type="AlphaFoldDB" id="A0A1Z1FFR4"/>
<dbReference type="InterPro" id="IPR009057">
    <property type="entry name" value="Homeodomain-like_sf"/>
</dbReference>